<feature type="compositionally biased region" description="Basic and acidic residues" evidence="1">
    <location>
        <begin position="49"/>
        <end position="58"/>
    </location>
</feature>
<gene>
    <name evidence="2" type="ORF">CR201_G0021447</name>
</gene>
<name>A0A2J8Y1F9_PONAB</name>
<comment type="caution">
    <text evidence="2">The sequence shown here is derived from an EMBL/GenBank/DDBJ whole genome shotgun (WGS) entry which is preliminary data.</text>
</comment>
<feature type="non-terminal residue" evidence="2">
    <location>
        <position position="1"/>
    </location>
</feature>
<feature type="region of interest" description="Disordered" evidence="1">
    <location>
        <begin position="29"/>
        <end position="58"/>
    </location>
</feature>
<dbReference type="AlphaFoldDB" id="A0A2J8Y1F9"/>
<sequence>VRYLHFLEGTRDYEWLEALLMNQMAQTPGSFPGSPAHGQVPVAAPRLSPIHEEQVSEV</sequence>
<proteinExistence type="predicted"/>
<evidence type="ECO:0000313" key="2">
    <source>
        <dbReference type="EMBL" id="PNJ88083.1"/>
    </source>
</evidence>
<dbReference type="EMBL" id="NDHI03003284">
    <property type="protein sequence ID" value="PNJ88083.1"/>
    <property type="molecule type" value="Genomic_DNA"/>
</dbReference>
<evidence type="ECO:0000256" key="1">
    <source>
        <dbReference type="SAM" id="MobiDB-lite"/>
    </source>
</evidence>
<organism evidence="2">
    <name type="scientific">Pongo abelii</name>
    <name type="common">Sumatran orangutan</name>
    <name type="synonym">Pongo pygmaeus abelii</name>
    <dbReference type="NCBI Taxonomy" id="9601"/>
    <lineage>
        <taxon>Eukaryota</taxon>
        <taxon>Metazoa</taxon>
        <taxon>Chordata</taxon>
        <taxon>Craniata</taxon>
        <taxon>Vertebrata</taxon>
        <taxon>Euteleostomi</taxon>
        <taxon>Mammalia</taxon>
        <taxon>Eutheria</taxon>
        <taxon>Euarchontoglires</taxon>
        <taxon>Primates</taxon>
        <taxon>Haplorrhini</taxon>
        <taxon>Catarrhini</taxon>
        <taxon>Hominidae</taxon>
        <taxon>Pongo</taxon>
    </lineage>
</organism>
<protein>
    <submittedName>
        <fullName evidence="2">ST6GALNAC1 isoform 4</fullName>
    </submittedName>
</protein>
<accession>A0A2J8Y1F9</accession>
<reference evidence="2" key="1">
    <citation type="submission" date="2017-12" db="EMBL/GenBank/DDBJ databases">
        <title>High-resolution comparative analysis of great ape genomes.</title>
        <authorList>
            <person name="Pollen A."/>
            <person name="Hastie A."/>
            <person name="Hormozdiari F."/>
            <person name="Dougherty M."/>
            <person name="Liu R."/>
            <person name="Chaisson M."/>
            <person name="Hoppe E."/>
            <person name="Hill C."/>
            <person name="Pang A."/>
            <person name="Hillier L."/>
            <person name="Baker C."/>
            <person name="Armstrong J."/>
            <person name="Shendure J."/>
            <person name="Paten B."/>
            <person name="Wilson R."/>
            <person name="Chao H."/>
            <person name="Schneider V."/>
            <person name="Ventura M."/>
            <person name="Kronenberg Z."/>
            <person name="Murali S."/>
            <person name="Gordon D."/>
            <person name="Cantsilieris S."/>
            <person name="Munson K."/>
            <person name="Nelson B."/>
            <person name="Raja A."/>
            <person name="Underwood J."/>
            <person name="Diekhans M."/>
            <person name="Fiddes I."/>
            <person name="Haussler D."/>
            <person name="Eichler E."/>
        </authorList>
    </citation>
    <scope>NUCLEOTIDE SEQUENCE [LARGE SCALE GENOMIC DNA]</scope>
    <source>
        <strain evidence="2">Susie</strain>
    </source>
</reference>